<feature type="compositionally biased region" description="Basic and acidic residues" evidence="7">
    <location>
        <begin position="39"/>
        <end position="55"/>
    </location>
</feature>
<dbReference type="AlphaFoldDB" id="A0A0G2GML4"/>
<dbReference type="InterPro" id="IPR034922">
    <property type="entry name" value="REX1-like_exo"/>
</dbReference>
<proteinExistence type="inferred from homology"/>
<feature type="region of interest" description="Disordered" evidence="7">
    <location>
        <begin position="184"/>
        <end position="213"/>
    </location>
</feature>
<evidence type="ECO:0000256" key="1">
    <source>
        <dbReference type="ARBA" id="ARBA00004123"/>
    </source>
</evidence>
<evidence type="ECO:0000259" key="8">
    <source>
        <dbReference type="SMART" id="SM00479"/>
    </source>
</evidence>
<dbReference type="PANTHER" id="PTHR12801">
    <property type="entry name" value="RNA EXONUCLEASE REXO1 / RECO3 FAMILY MEMBER-RELATED"/>
    <property type="match status" value="1"/>
</dbReference>
<evidence type="ECO:0000256" key="4">
    <source>
        <dbReference type="ARBA" id="ARBA00022801"/>
    </source>
</evidence>
<dbReference type="InterPro" id="IPR047021">
    <property type="entry name" value="REXO1/3/4-like"/>
</dbReference>
<dbReference type="CDD" id="cd06145">
    <property type="entry name" value="REX1_like"/>
    <property type="match status" value="1"/>
</dbReference>
<keyword evidence="3" id="KW-0540">Nuclease</keyword>
<dbReference type="GO" id="GO:0005634">
    <property type="term" value="C:nucleus"/>
    <property type="evidence" value="ECO:0007669"/>
    <property type="project" value="UniProtKB-SubCell"/>
</dbReference>
<accession>A0A0G2GML4</accession>
<feature type="domain" description="Exonuclease" evidence="8">
    <location>
        <begin position="357"/>
        <end position="518"/>
    </location>
</feature>
<feature type="region of interest" description="Disordered" evidence="7">
    <location>
        <begin position="535"/>
        <end position="557"/>
    </location>
</feature>
<evidence type="ECO:0000256" key="2">
    <source>
        <dbReference type="ARBA" id="ARBA00006357"/>
    </source>
</evidence>
<gene>
    <name evidence="9" type="ORF">UCRPC4_g05142</name>
</gene>
<evidence type="ECO:0000256" key="3">
    <source>
        <dbReference type="ARBA" id="ARBA00022722"/>
    </source>
</evidence>
<dbReference type="SMART" id="SM00479">
    <property type="entry name" value="EXOIII"/>
    <property type="match status" value="1"/>
</dbReference>
<protein>
    <submittedName>
        <fullName evidence="9">Putative exonuclease</fullName>
    </submittedName>
</protein>
<feature type="region of interest" description="Disordered" evidence="7">
    <location>
        <begin position="622"/>
        <end position="651"/>
    </location>
</feature>
<dbReference type="EMBL" id="LCWF01000132">
    <property type="protein sequence ID" value="KKY18105.1"/>
    <property type="molecule type" value="Genomic_DNA"/>
</dbReference>
<dbReference type="InterPro" id="IPR012337">
    <property type="entry name" value="RNaseH-like_sf"/>
</dbReference>
<evidence type="ECO:0000313" key="9">
    <source>
        <dbReference type="EMBL" id="KKY18105.1"/>
    </source>
</evidence>
<dbReference type="OrthoDB" id="206335at2759"/>
<dbReference type="FunFam" id="3.30.420.10:FF:000019">
    <property type="entry name" value="RNA exonuclease NEF-sp"/>
    <property type="match status" value="1"/>
</dbReference>
<dbReference type="GO" id="GO:0003676">
    <property type="term" value="F:nucleic acid binding"/>
    <property type="evidence" value="ECO:0007669"/>
    <property type="project" value="InterPro"/>
</dbReference>
<dbReference type="SUPFAM" id="SSF53098">
    <property type="entry name" value="Ribonuclease H-like"/>
    <property type="match status" value="1"/>
</dbReference>
<feature type="region of interest" description="Disordered" evidence="7">
    <location>
        <begin position="33"/>
        <end position="61"/>
    </location>
</feature>
<dbReference type="PANTHER" id="PTHR12801:SF115">
    <property type="entry name" value="FI18136P1-RELATED"/>
    <property type="match status" value="1"/>
</dbReference>
<dbReference type="InterPro" id="IPR013520">
    <property type="entry name" value="Ribonucl_H"/>
</dbReference>
<feature type="compositionally biased region" description="Low complexity" evidence="7">
    <location>
        <begin position="634"/>
        <end position="651"/>
    </location>
</feature>
<reference evidence="9 10" key="1">
    <citation type="submission" date="2015-05" db="EMBL/GenBank/DDBJ databases">
        <title>Distinctive expansion of gene families associated with plant cell wall degradation and secondary metabolism in the genomes of grapevine trunk pathogens.</title>
        <authorList>
            <person name="Lawrence D.P."/>
            <person name="Travadon R."/>
            <person name="Rolshausen P.E."/>
            <person name="Baumgartner K."/>
        </authorList>
    </citation>
    <scope>NUCLEOTIDE SEQUENCE [LARGE SCALE GENOMIC DNA]</scope>
    <source>
        <strain evidence="9">UCRPC4</strain>
    </source>
</reference>
<dbReference type="GO" id="GO:0004527">
    <property type="term" value="F:exonuclease activity"/>
    <property type="evidence" value="ECO:0007669"/>
    <property type="project" value="UniProtKB-KW"/>
</dbReference>
<evidence type="ECO:0000256" key="5">
    <source>
        <dbReference type="ARBA" id="ARBA00022839"/>
    </source>
</evidence>
<comment type="caution">
    <text evidence="9">The sequence shown here is derived from an EMBL/GenBank/DDBJ whole genome shotgun (WGS) entry which is preliminary data.</text>
</comment>
<dbReference type="Gene3D" id="3.30.420.10">
    <property type="entry name" value="Ribonuclease H-like superfamily/Ribonuclease H"/>
    <property type="match status" value="1"/>
</dbReference>
<evidence type="ECO:0000256" key="6">
    <source>
        <dbReference type="ARBA" id="ARBA00023242"/>
    </source>
</evidence>
<evidence type="ECO:0000313" key="10">
    <source>
        <dbReference type="Proteomes" id="UP000053317"/>
    </source>
</evidence>
<comment type="similarity">
    <text evidence="2">Belongs to the REXO1/REXO3 family.</text>
</comment>
<reference evidence="9 10" key="2">
    <citation type="submission" date="2015-05" db="EMBL/GenBank/DDBJ databases">
        <authorList>
            <person name="Morales-Cruz A."/>
            <person name="Amrine K.C."/>
            <person name="Cantu D."/>
        </authorList>
    </citation>
    <scope>NUCLEOTIDE SEQUENCE [LARGE SCALE GENOMIC DNA]</scope>
    <source>
        <strain evidence="9">UCRPC4</strain>
    </source>
</reference>
<keyword evidence="5 9" id="KW-0269">Exonuclease</keyword>
<keyword evidence="4" id="KW-0378">Hydrolase</keyword>
<keyword evidence="6" id="KW-0539">Nucleus</keyword>
<feature type="region of interest" description="Disordered" evidence="7">
    <location>
        <begin position="256"/>
        <end position="276"/>
    </location>
</feature>
<dbReference type="Proteomes" id="UP000053317">
    <property type="component" value="Unassembled WGS sequence"/>
</dbReference>
<dbReference type="InterPro" id="IPR036397">
    <property type="entry name" value="RNaseH_sf"/>
</dbReference>
<name>A0A0G2GML4_PHACM</name>
<keyword evidence="10" id="KW-1185">Reference proteome</keyword>
<sequence>MSQEKKRKLDEYAEDLSSTVEYIIKDVNEHVQAVNATDARPKDPPENGKHFEKSSQNESTGHVLVSDTDAQIAGWTIVDRKRQRRKRSEKDGTRMKYPELVFSSSLQKPIKLGELQNIILYTLADGIGPTWVGFKYPGHTKKVVCLMVPGLEMSMFDGTTALKHNTTGGSQIYGIGGSPTISAAESIKDPSFGRNGGTDNSAQGNPLPISDDSLAEPLKPLAKIFEQVWPVRAPGDSKYNRIHSPIQALLVAPLPQSQEEKKMKGPRPVKESQSFQPARTLVSELILTPDDLREAEYPMHPASSDTPEELAVEQERREKLGQTVTNGWVDTSTNLHTQQDSDTDLDISSNDLSGGRKVLAIDCEMVLTIDDRHSLARISVLDWNGTTVMDEFVKPSLPIKNYFTEYSGITPTILEPVTTTLHDIQLRLLSLITPSTVLLGHSLESDLSAMRLTHPHIIDTSLLYPHPRGPPLRSSLKYLTQKYLRREIQLGGAKGHDSVEDALAVLDLVKLKCEKGPKFGTSEMSGESIFRRLSRAKSRTTGNPRTSAIVDHGTPERGFGREATFALGCKNDDEVVTGIQRAVNGDPDGSQIPGSGVDFTWARLRELESHLGWCNNHRDYTKPDNLHQKPQSPSPTTTTSSSSSSSSETLSRTITRITQIHSILPSTTLFIVYTGTGDPREVGRLQALHRQFKREYTVKKWDELSVKWGDKEQQGLRKAVEKAREGIAFLGVK</sequence>
<comment type="subcellular location">
    <subcellularLocation>
        <location evidence="1">Nucleus</location>
    </subcellularLocation>
</comment>
<evidence type="ECO:0000256" key="7">
    <source>
        <dbReference type="SAM" id="MobiDB-lite"/>
    </source>
</evidence>
<organism evidence="9 10">
    <name type="scientific">Phaeomoniella chlamydospora</name>
    <name type="common">Phaeoacremonium chlamydosporum</name>
    <dbReference type="NCBI Taxonomy" id="158046"/>
    <lineage>
        <taxon>Eukaryota</taxon>
        <taxon>Fungi</taxon>
        <taxon>Dikarya</taxon>
        <taxon>Ascomycota</taxon>
        <taxon>Pezizomycotina</taxon>
        <taxon>Eurotiomycetes</taxon>
        <taxon>Chaetothyriomycetidae</taxon>
        <taxon>Phaeomoniellales</taxon>
        <taxon>Phaeomoniellaceae</taxon>
        <taxon>Phaeomoniella</taxon>
    </lineage>
</organism>